<feature type="domain" description="Rab-GAP TBC" evidence="2">
    <location>
        <begin position="46"/>
        <end position="186"/>
    </location>
</feature>
<dbReference type="SUPFAM" id="SSF47923">
    <property type="entry name" value="Ypt/Rab-GAP domain of gyp1p"/>
    <property type="match status" value="1"/>
</dbReference>
<keyword evidence="5" id="KW-1185">Reference proteome</keyword>
<dbReference type="PROSITE" id="PS50086">
    <property type="entry name" value="TBC_RABGAP"/>
    <property type="match status" value="1"/>
</dbReference>
<evidence type="ECO:0000256" key="1">
    <source>
        <dbReference type="ARBA" id="ARBA00022468"/>
    </source>
</evidence>
<dbReference type="InterPro" id="IPR050302">
    <property type="entry name" value="Rab_GAP_TBC_domain"/>
</dbReference>
<gene>
    <name evidence="3" type="ORF">GPM918_LOCUS44318</name>
    <name evidence="4" type="ORF">SRO942_LOCUS46114</name>
</gene>
<dbReference type="GO" id="GO:0005096">
    <property type="term" value="F:GTPase activator activity"/>
    <property type="evidence" value="ECO:0007669"/>
    <property type="project" value="UniProtKB-KW"/>
</dbReference>
<dbReference type="OrthoDB" id="295078at2759"/>
<dbReference type="FunFam" id="1.10.8.270:FF:000001">
    <property type="entry name" value="TBC1 domain family member 1"/>
    <property type="match status" value="1"/>
</dbReference>
<evidence type="ECO:0000313" key="4">
    <source>
        <dbReference type="EMBL" id="CAF4529170.1"/>
    </source>
</evidence>
<feature type="non-terminal residue" evidence="3">
    <location>
        <position position="186"/>
    </location>
</feature>
<dbReference type="Gene3D" id="1.10.8.270">
    <property type="entry name" value="putative rabgap domain of human tbc1 domain family member 14 like domains"/>
    <property type="match status" value="1"/>
</dbReference>
<comment type="caution">
    <text evidence="3">The sequence shown here is derived from an EMBL/GenBank/DDBJ whole genome shotgun (WGS) entry which is preliminary data.</text>
</comment>
<feature type="non-terminal residue" evidence="3">
    <location>
        <position position="1"/>
    </location>
</feature>
<accession>A0A816D6G2</accession>
<dbReference type="Proteomes" id="UP000663829">
    <property type="component" value="Unassembled WGS sequence"/>
</dbReference>
<keyword evidence="1" id="KW-0343">GTPase activation</keyword>
<sequence length="186" mass="21416">ETSSDDDEEPMASGFGDVSKECAEGILVKWNDILSKWRKDNNERPPELQALIIIVWQLLAGSIGNETEMINTYRLLLTKNSASERIILNDLNRTFPAHEYFKEVGGIGQEALYNLSKAYSVLDEEVGYCQGLSFVIATLLIHMPEEQAFMLLCKIMQDSRYDLRHMYQANFENLQMKFHQLLCLMR</sequence>
<dbReference type="Pfam" id="PF00566">
    <property type="entry name" value="RabGAP-TBC"/>
    <property type="match status" value="1"/>
</dbReference>
<dbReference type="AlphaFoldDB" id="A0A816D6G2"/>
<name>A0A816D6G2_9BILA</name>
<organism evidence="3 5">
    <name type="scientific">Didymodactylos carnosus</name>
    <dbReference type="NCBI Taxonomy" id="1234261"/>
    <lineage>
        <taxon>Eukaryota</taxon>
        <taxon>Metazoa</taxon>
        <taxon>Spiralia</taxon>
        <taxon>Gnathifera</taxon>
        <taxon>Rotifera</taxon>
        <taxon>Eurotatoria</taxon>
        <taxon>Bdelloidea</taxon>
        <taxon>Philodinida</taxon>
        <taxon>Philodinidae</taxon>
        <taxon>Didymodactylos</taxon>
    </lineage>
</organism>
<evidence type="ECO:0000313" key="3">
    <source>
        <dbReference type="EMBL" id="CAF1630521.1"/>
    </source>
</evidence>
<dbReference type="InterPro" id="IPR035969">
    <property type="entry name" value="Rab-GAP_TBC_sf"/>
</dbReference>
<proteinExistence type="predicted"/>
<evidence type="ECO:0000259" key="2">
    <source>
        <dbReference type="PROSITE" id="PS50086"/>
    </source>
</evidence>
<dbReference type="PANTHER" id="PTHR47219:SF9">
    <property type="entry name" value="GTPASE ACTIVATING PROTEIN AND CENTROSOME-ASSOCIATED, ISOFORM B"/>
    <property type="match status" value="1"/>
</dbReference>
<dbReference type="SMART" id="SM00164">
    <property type="entry name" value="TBC"/>
    <property type="match status" value="1"/>
</dbReference>
<dbReference type="Proteomes" id="UP000681722">
    <property type="component" value="Unassembled WGS sequence"/>
</dbReference>
<dbReference type="PANTHER" id="PTHR47219">
    <property type="entry name" value="RAB GTPASE-ACTIVATING PROTEIN 1-LIKE"/>
    <property type="match status" value="1"/>
</dbReference>
<dbReference type="EMBL" id="CAJOBC010111322">
    <property type="protein sequence ID" value="CAF4529170.1"/>
    <property type="molecule type" value="Genomic_DNA"/>
</dbReference>
<dbReference type="InterPro" id="IPR000195">
    <property type="entry name" value="Rab-GAP-TBC_dom"/>
</dbReference>
<dbReference type="EMBL" id="CAJNOQ010043486">
    <property type="protein sequence ID" value="CAF1630521.1"/>
    <property type="molecule type" value="Genomic_DNA"/>
</dbReference>
<protein>
    <recommendedName>
        <fullName evidence="2">Rab-GAP TBC domain-containing protein</fullName>
    </recommendedName>
</protein>
<dbReference type="GO" id="GO:0031267">
    <property type="term" value="F:small GTPase binding"/>
    <property type="evidence" value="ECO:0007669"/>
    <property type="project" value="TreeGrafter"/>
</dbReference>
<evidence type="ECO:0000313" key="5">
    <source>
        <dbReference type="Proteomes" id="UP000663829"/>
    </source>
</evidence>
<reference evidence="3" key="1">
    <citation type="submission" date="2021-02" db="EMBL/GenBank/DDBJ databases">
        <authorList>
            <person name="Nowell W R."/>
        </authorList>
    </citation>
    <scope>NUCLEOTIDE SEQUENCE</scope>
</reference>